<dbReference type="GO" id="GO:0019120">
    <property type="term" value="F:hydrolase activity, acting on acid halide bonds, in C-halide compounds"/>
    <property type="evidence" value="ECO:0007669"/>
    <property type="project" value="InterPro"/>
</dbReference>
<proteinExistence type="inferred from homology"/>
<evidence type="ECO:0000256" key="2">
    <source>
        <dbReference type="ARBA" id="ARBA00022801"/>
    </source>
</evidence>
<dbReference type="InterPro" id="IPR036412">
    <property type="entry name" value="HAD-like_sf"/>
</dbReference>
<dbReference type="AlphaFoldDB" id="A0A0P9CG56"/>
<dbReference type="SFLD" id="SFLDF00045">
    <property type="entry name" value="2-haloacid_dehalogenase"/>
    <property type="match status" value="1"/>
</dbReference>
<comment type="caution">
    <text evidence="3">The sequence shown here is derived from an EMBL/GenBank/DDBJ whole genome shotgun (WGS) entry which is preliminary data.</text>
</comment>
<dbReference type="STRING" id="471514.AN477_05540"/>
<dbReference type="SFLD" id="SFLDG01135">
    <property type="entry name" value="C1.5.6:_HAD__Beta-PGM__Phospha"/>
    <property type="match status" value="1"/>
</dbReference>
<dbReference type="InterPro" id="IPR023214">
    <property type="entry name" value="HAD_sf"/>
</dbReference>
<protein>
    <submittedName>
        <fullName evidence="3">Haloacid dehalogenase</fullName>
    </submittedName>
</protein>
<dbReference type="InterPro" id="IPR051540">
    <property type="entry name" value="S-2-haloacid_dehalogenase"/>
</dbReference>
<dbReference type="SFLD" id="SFLDS00003">
    <property type="entry name" value="Haloacid_Dehalogenase"/>
    <property type="match status" value="1"/>
</dbReference>
<dbReference type="OrthoDB" id="264363at2"/>
<dbReference type="Gene3D" id="1.10.150.240">
    <property type="entry name" value="Putative phosphatase, domain 2"/>
    <property type="match status" value="1"/>
</dbReference>
<dbReference type="NCBIfam" id="TIGR01493">
    <property type="entry name" value="HAD-SF-IA-v2"/>
    <property type="match status" value="1"/>
</dbReference>
<keyword evidence="2" id="KW-0378">Hydrolase</keyword>
<dbReference type="Pfam" id="PF00702">
    <property type="entry name" value="Hydrolase"/>
    <property type="match status" value="1"/>
</dbReference>
<organism evidence="3 4">
    <name type="scientific">Alicyclobacillus ferrooxydans</name>
    <dbReference type="NCBI Taxonomy" id="471514"/>
    <lineage>
        <taxon>Bacteria</taxon>
        <taxon>Bacillati</taxon>
        <taxon>Bacillota</taxon>
        <taxon>Bacilli</taxon>
        <taxon>Bacillales</taxon>
        <taxon>Alicyclobacillaceae</taxon>
        <taxon>Alicyclobacillus</taxon>
    </lineage>
</organism>
<comment type="similarity">
    <text evidence="1">Belongs to the HAD-like hydrolase superfamily. S-2-haloalkanoic acid dehalogenase family.</text>
</comment>
<gene>
    <name evidence="3" type="ORF">AN477_05540</name>
</gene>
<sequence length="220" mass="24939">MVQAVVFDAYGTLFNVQSVAIACDKEYPGNGEIISRIWRQKQLEYTWLRPLMNRYVGFDRVNRDGLRFALRQLRLSFDEALVEELANTYLTLPPHHEVPKGLRRMTQLRRFILSNGTEEMLTKLVQNNHLEGDFEGILSADGVLTYKPDPAVYTLAVSAAKLPKEDILFVSSNGWDVAGAKSYGFTVAWVNRKGSAPEELDVVPDYEVRDLVELTNIINS</sequence>
<dbReference type="PANTHER" id="PTHR43316:SF3">
    <property type="entry name" value="HALOACID DEHALOGENASE, TYPE II (AFU_ORTHOLOGUE AFUA_2G07750)-RELATED"/>
    <property type="match status" value="1"/>
</dbReference>
<reference evidence="3 4" key="1">
    <citation type="submission" date="2015-09" db="EMBL/GenBank/DDBJ databases">
        <title>Draft genome sequence of Alicyclobacillus ferrooxydans DSM 22381.</title>
        <authorList>
            <person name="Hemp J."/>
        </authorList>
    </citation>
    <scope>NUCLEOTIDE SEQUENCE [LARGE SCALE GENOMIC DNA]</scope>
    <source>
        <strain evidence="3 4">TC-34</strain>
    </source>
</reference>
<dbReference type="CDD" id="cd02588">
    <property type="entry name" value="HAD_L2-DEX"/>
    <property type="match status" value="1"/>
</dbReference>
<dbReference type="SUPFAM" id="SSF56784">
    <property type="entry name" value="HAD-like"/>
    <property type="match status" value="1"/>
</dbReference>
<evidence type="ECO:0000256" key="1">
    <source>
        <dbReference type="ARBA" id="ARBA00008106"/>
    </source>
</evidence>
<dbReference type="Proteomes" id="UP000050482">
    <property type="component" value="Unassembled WGS sequence"/>
</dbReference>
<name>A0A0P9CG56_9BACL</name>
<dbReference type="RefSeq" id="WP_054968183.1">
    <property type="nucleotide sequence ID" value="NZ_LJCO01000026.1"/>
</dbReference>
<dbReference type="PANTHER" id="PTHR43316">
    <property type="entry name" value="HYDROLASE, HALOACID DELAHOGENASE-RELATED"/>
    <property type="match status" value="1"/>
</dbReference>
<evidence type="ECO:0000313" key="4">
    <source>
        <dbReference type="Proteomes" id="UP000050482"/>
    </source>
</evidence>
<accession>A0A0P9CG56</accession>
<keyword evidence="4" id="KW-1185">Reference proteome</keyword>
<dbReference type="NCBIfam" id="TIGR01428">
    <property type="entry name" value="HAD_type_II"/>
    <property type="match status" value="1"/>
</dbReference>
<dbReference type="PATRIC" id="fig|471514.4.peg.2483"/>
<dbReference type="InterPro" id="IPR006328">
    <property type="entry name" value="2-HAD"/>
</dbReference>
<dbReference type="InterPro" id="IPR006439">
    <property type="entry name" value="HAD-SF_hydro_IA"/>
</dbReference>
<dbReference type="Gene3D" id="3.40.50.1000">
    <property type="entry name" value="HAD superfamily/HAD-like"/>
    <property type="match status" value="1"/>
</dbReference>
<dbReference type="PRINTS" id="PR00413">
    <property type="entry name" value="HADHALOGNASE"/>
</dbReference>
<dbReference type="InterPro" id="IPR023198">
    <property type="entry name" value="PGP-like_dom2"/>
</dbReference>
<evidence type="ECO:0000313" key="3">
    <source>
        <dbReference type="EMBL" id="KPV44755.1"/>
    </source>
</evidence>
<dbReference type="EMBL" id="LJCO01000026">
    <property type="protein sequence ID" value="KPV44755.1"/>
    <property type="molecule type" value="Genomic_DNA"/>
</dbReference>
<dbReference type="SFLD" id="SFLDG01129">
    <property type="entry name" value="C1.5:_HAD__Beta-PGM__Phosphata"/>
    <property type="match status" value="1"/>
</dbReference>